<name>A0ABT2NAD4_9CYAN</name>
<sequence>MGSILFNPRFAPTALKVALFVGTILFLINHGKAFFNGQMDPDRWISAGLSYCVPYMVNIHGQFISNTRKRP</sequence>
<dbReference type="Proteomes" id="UP001525961">
    <property type="component" value="Unassembled WGS sequence"/>
</dbReference>
<reference evidence="1 2" key="1">
    <citation type="journal article" date="2022" name="Front. Microbiol.">
        <title>High genomic differentiation and limited gene flow indicate recent cryptic speciation within the genus Laspinema (cyanobacteria).</title>
        <authorList>
            <person name="Stanojkovic A."/>
            <person name="Skoupy S."/>
            <person name="Skaloud P."/>
            <person name="Dvorak P."/>
        </authorList>
    </citation>
    <scope>NUCLEOTIDE SEQUENCE [LARGE SCALE GENOMIC DNA]</scope>
    <source>
        <strain evidence="1 2">D3b</strain>
    </source>
</reference>
<comment type="caution">
    <text evidence="1">The sequence shown here is derived from an EMBL/GenBank/DDBJ whole genome shotgun (WGS) entry which is preliminary data.</text>
</comment>
<evidence type="ECO:0000313" key="2">
    <source>
        <dbReference type="Proteomes" id="UP001525961"/>
    </source>
</evidence>
<keyword evidence="2" id="KW-1185">Reference proteome</keyword>
<dbReference type="NCBIfam" id="NF038050">
    <property type="entry name" value="NrtS"/>
    <property type="match status" value="1"/>
</dbReference>
<accession>A0ABT2NAD4</accession>
<organism evidence="1 2">
    <name type="scientific">Laspinema olomoucense D3b</name>
    <dbReference type="NCBI Taxonomy" id="2953688"/>
    <lineage>
        <taxon>Bacteria</taxon>
        <taxon>Bacillati</taxon>
        <taxon>Cyanobacteriota</taxon>
        <taxon>Cyanophyceae</taxon>
        <taxon>Oscillatoriophycideae</taxon>
        <taxon>Oscillatoriales</taxon>
        <taxon>Laspinemataceae</taxon>
        <taxon>Laspinema</taxon>
        <taxon>Laspinema olomoucense</taxon>
    </lineage>
</organism>
<proteinExistence type="predicted"/>
<evidence type="ECO:0000313" key="1">
    <source>
        <dbReference type="EMBL" id="MCT7978320.1"/>
    </source>
</evidence>
<gene>
    <name evidence="1" type="primary">nrtS</name>
    <name evidence="1" type="ORF">NG792_11435</name>
</gene>
<dbReference type="EMBL" id="JAMXFA010000013">
    <property type="protein sequence ID" value="MCT7978320.1"/>
    <property type="molecule type" value="Genomic_DNA"/>
</dbReference>
<protein>
    <submittedName>
        <fullName evidence="1">Nitrate/nitrite transporter NrtS</fullName>
    </submittedName>
</protein>
<dbReference type="InterPro" id="IPR047700">
    <property type="entry name" value="NrtS-like"/>
</dbReference>